<dbReference type="FunCoup" id="Q74ZB9">
    <property type="interactions" value="428"/>
</dbReference>
<evidence type="ECO:0000256" key="8">
    <source>
        <dbReference type="SAM" id="MobiDB-lite"/>
    </source>
</evidence>
<dbReference type="STRING" id="284811.Q74ZB9"/>
<dbReference type="Pfam" id="PF00172">
    <property type="entry name" value="Zn_clus"/>
    <property type="match status" value="1"/>
</dbReference>
<dbReference type="Pfam" id="PF04082">
    <property type="entry name" value="Fungal_trans"/>
    <property type="match status" value="1"/>
</dbReference>
<dbReference type="Gene3D" id="4.10.240.10">
    <property type="entry name" value="Zn(2)-C6 fungal-type DNA-binding domain"/>
    <property type="match status" value="1"/>
</dbReference>
<dbReference type="SMART" id="SM00906">
    <property type="entry name" value="Fungal_trans"/>
    <property type="match status" value="1"/>
</dbReference>
<name>Q74ZB9_EREGS</name>
<dbReference type="InterPro" id="IPR007219">
    <property type="entry name" value="XnlR_reg_dom"/>
</dbReference>
<reference evidence="11" key="2">
    <citation type="journal article" date="2013" name="G3 (Bethesda)">
        <title>Genomes of Ashbya fungi isolated from insects reveal four mating-type loci, numerous translocations, lack of transposons, and distinct gene duplications.</title>
        <authorList>
            <person name="Dietrich F.S."/>
            <person name="Voegeli S."/>
            <person name="Kuo S."/>
            <person name="Philippsen P."/>
        </authorList>
    </citation>
    <scope>GENOME REANNOTATION</scope>
    <source>
        <strain evidence="11">ATCC 10895 / CBS 109.51 / FGSC 9923 / NRRL Y-1056</strain>
    </source>
</reference>
<protein>
    <submittedName>
        <fullName evidence="10">AGR280Cp</fullName>
    </submittedName>
</protein>
<dbReference type="GO" id="GO:0008270">
    <property type="term" value="F:zinc ion binding"/>
    <property type="evidence" value="ECO:0007669"/>
    <property type="project" value="InterPro"/>
</dbReference>
<dbReference type="GO" id="GO:0005634">
    <property type="term" value="C:nucleus"/>
    <property type="evidence" value="ECO:0007669"/>
    <property type="project" value="UniProtKB-SubCell"/>
</dbReference>
<evidence type="ECO:0000256" key="5">
    <source>
        <dbReference type="ARBA" id="ARBA00023125"/>
    </source>
</evidence>
<dbReference type="OrthoDB" id="2399539at2759"/>
<dbReference type="PANTHER" id="PTHR47782:SF12">
    <property type="entry name" value="ZN(II)2CYS6 TRANSCRIPTION FACTOR (EUROFUNG)"/>
    <property type="match status" value="1"/>
</dbReference>
<evidence type="ECO:0000256" key="3">
    <source>
        <dbReference type="ARBA" id="ARBA00022833"/>
    </source>
</evidence>
<comment type="subcellular location">
    <subcellularLocation>
        <location evidence="1">Nucleus</location>
    </subcellularLocation>
</comment>
<dbReference type="eggNOG" id="ENOG502QS9Q">
    <property type="taxonomic scope" value="Eukaryota"/>
</dbReference>
<dbReference type="SUPFAM" id="SSF57701">
    <property type="entry name" value="Zn2/Cys6 DNA-binding domain"/>
    <property type="match status" value="1"/>
</dbReference>
<proteinExistence type="predicted"/>
<gene>
    <name evidence="10" type="ORF">AGOS_AGR280C</name>
</gene>
<dbReference type="EMBL" id="AE016820">
    <property type="protein sequence ID" value="AAS54770.2"/>
    <property type="molecule type" value="Genomic_DNA"/>
</dbReference>
<dbReference type="Proteomes" id="UP000000591">
    <property type="component" value="Chromosome VII"/>
</dbReference>
<dbReference type="GeneID" id="4623248"/>
<dbReference type="GO" id="GO:0045944">
    <property type="term" value="P:positive regulation of transcription by RNA polymerase II"/>
    <property type="evidence" value="ECO:0000318"/>
    <property type="project" value="GO_Central"/>
</dbReference>
<feature type="region of interest" description="Disordered" evidence="8">
    <location>
        <begin position="936"/>
        <end position="978"/>
    </location>
</feature>
<keyword evidence="5" id="KW-0238">DNA-binding</keyword>
<dbReference type="GO" id="GO:0043565">
    <property type="term" value="F:sequence-specific DNA binding"/>
    <property type="evidence" value="ECO:0000318"/>
    <property type="project" value="GO_Central"/>
</dbReference>
<evidence type="ECO:0000256" key="7">
    <source>
        <dbReference type="ARBA" id="ARBA00023242"/>
    </source>
</evidence>
<dbReference type="AlphaFoldDB" id="Q74ZB9"/>
<evidence type="ECO:0000256" key="6">
    <source>
        <dbReference type="ARBA" id="ARBA00023163"/>
    </source>
</evidence>
<evidence type="ECO:0000256" key="2">
    <source>
        <dbReference type="ARBA" id="ARBA00022723"/>
    </source>
</evidence>
<dbReference type="InParanoid" id="Q74ZB9"/>
<sequence length="1106" mass="123134">MGRPPKEVSQEKIQRFQLELELAGKDIDLLLKDKKGRSRSCLLCQRRKQRCDHKIPSCTACLKAGVRCIQPAKYGTSAVGSSAAVRGCEMGEGYPRGAGSVHGAKGGARAGSPGDGEGGKEISVAGQRPAGVGQGNLHKRANNGKDDYTLFLEKKIKCLEQMIDLPQESALYKNKFAKYKRIAHLMKTGSDDEDELLTIPGGEADAGSRRVSADGESALPMQTKGKLVPGEQPRATEIRKLLCGPYEKVDYSLCLFAKYRVPEFLLYDPVFGIDKKQSQVFLDTYFTRIQFKYPLLDEREVYAFHDAYVSDSVQAYGTDAFHFACGRMWMVFSIAACLHMTTGEYLGLPPNRYLSTAISHLTKCNSALTPVQEVELLTLLVFYTIRIDRDSAALYEIIEDVVAICKNKLNLHQHTPYGNSDRKFRLFWCVYLLERMICVAVGKPYVIKESEIGLPLFQEDEPSLVNHDISGSAVTGVHFINQAIKLRRIESRFVEVLGIIPQVEDQWQQCSQLPRSKLQEQLSLVKEFFRELEIWRSNCSVANIRSFENETLKLYYYRSVRLLIQPYLELLDPQDRLFRECQAAAGQICQLYKIFHQKTVFGHSTPAVHTVFVAGVTLIYCMWLARNLDDERRRKLGDDSKHTKPSISASLFSTMDDLRACSICLYVMAERSKFAILFRDTFDQLMNSTVGNLIERCGPDSSELICVSSFVKNAMNKHTSITNRNGDILSRPSTKYGMPPAVQRTFGSDLLNAHTGFIGAEDKPLTKQTTNEKQNGLLRLVQVPRSLANLLSPMNQHGENDGAASSPPLKDNIIAESDSSPVLKNSNTGEGSNLCGTDIQGQGRDSRYIVKKSSTKTDLDWKLLQQQAFLQQQYAQHGLQAYLSSVNNENSMVSQQGPEIISPQMPLHASSMPMNDIKSGPSSPRWHNDTLRPIVGDPRAGSGIADSHPGVKKATSLLNQPAEPSASQTRPSGNLAVSAGPRRMFNCGTHNMINNISAWTNDSVLELLSNREPLAAELLPRSRLHSQTMDEEISLQQKTCHSANHDPSQPGVSAHWRLPLPGPSSSLNNNLPSLSQPSQHQQASETLWCIPIEEFWAVNDDYGFLT</sequence>
<dbReference type="PANTHER" id="PTHR47782">
    <property type="entry name" value="ZN(II)2CYS6 TRANSCRIPTION FACTOR (EUROFUNG)-RELATED"/>
    <property type="match status" value="1"/>
</dbReference>
<dbReference type="InterPro" id="IPR052202">
    <property type="entry name" value="Yeast_MetPath_Reg"/>
</dbReference>
<keyword evidence="6" id="KW-0804">Transcription</keyword>
<feature type="compositionally biased region" description="Low complexity" evidence="8">
    <location>
        <begin position="1063"/>
        <end position="1078"/>
    </location>
</feature>
<organism evidence="10 11">
    <name type="scientific">Eremothecium gossypii (strain ATCC 10895 / CBS 109.51 / FGSC 9923 / NRRL Y-1056)</name>
    <name type="common">Yeast</name>
    <name type="synonym">Ashbya gossypii</name>
    <dbReference type="NCBI Taxonomy" id="284811"/>
    <lineage>
        <taxon>Eukaryota</taxon>
        <taxon>Fungi</taxon>
        <taxon>Dikarya</taxon>
        <taxon>Ascomycota</taxon>
        <taxon>Saccharomycotina</taxon>
        <taxon>Saccharomycetes</taxon>
        <taxon>Saccharomycetales</taxon>
        <taxon>Saccharomycetaceae</taxon>
        <taxon>Eremothecium</taxon>
    </lineage>
</organism>
<dbReference type="CDD" id="cd12148">
    <property type="entry name" value="fungal_TF_MHR"/>
    <property type="match status" value="1"/>
</dbReference>
<dbReference type="SMART" id="SM00066">
    <property type="entry name" value="GAL4"/>
    <property type="match status" value="1"/>
</dbReference>
<dbReference type="RefSeq" id="NP_986946.2">
    <property type="nucleotide sequence ID" value="NM_212008.2"/>
</dbReference>
<dbReference type="GO" id="GO:0006351">
    <property type="term" value="P:DNA-templated transcription"/>
    <property type="evidence" value="ECO:0007669"/>
    <property type="project" value="InterPro"/>
</dbReference>
<dbReference type="GO" id="GO:0000981">
    <property type="term" value="F:DNA-binding transcription factor activity, RNA polymerase II-specific"/>
    <property type="evidence" value="ECO:0000318"/>
    <property type="project" value="GO_Central"/>
</dbReference>
<feature type="region of interest" description="Disordered" evidence="8">
    <location>
        <begin position="1039"/>
        <end position="1078"/>
    </location>
</feature>
<dbReference type="InterPro" id="IPR036864">
    <property type="entry name" value="Zn2-C6_fun-type_DNA-bd_sf"/>
</dbReference>
<feature type="region of interest" description="Disordered" evidence="8">
    <location>
        <begin position="99"/>
        <end position="140"/>
    </location>
</feature>
<dbReference type="OMA" id="QKTITGH"/>
<feature type="region of interest" description="Disordered" evidence="8">
    <location>
        <begin position="793"/>
        <end position="841"/>
    </location>
</feature>
<dbReference type="PROSITE" id="PS50048">
    <property type="entry name" value="ZN2_CY6_FUNGAL_2"/>
    <property type="match status" value="1"/>
</dbReference>
<evidence type="ECO:0000256" key="1">
    <source>
        <dbReference type="ARBA" id="ARBA00004123"/>
    </source>
</evidence>
<dbReference type="InterPro" id="IPR001138">
    <property type="entry name" value="Zn2Cys6_DnaBD"/>
</dbReference>
<accession>Q74ZB9</accession>
<evidence type="ECO:0000256" key="4">
    <source>
        <dbReference type="ARBA" id="ARBA00023015"/>
    </source>
</evidence>
<dbReference type="HOGENOM" id="CLU_004038_1_0_1"/>
<keyword evidence="4" id="KW-0805">Transcription regulation</keyword>
<keyword evidence="11" id="KW-1185">Reference proteome</keyword>
<keyword evidence="3" id="KW-0862">Zinc</keyword>
<reference evidence="10 11" key="1">
    <citation type="journal article" date="2004" name="Science">
        <title>The Ashbya gossypii genome as a tool for mapping the ancient Saccharomyces cerevisiae genome.</title>
        <authorList>
            <person name="Dietrich F.S."/>
            <person name="Voegeli S."/>
            <person name="Brachat S."/>
            <person name="Lerch A."/>
            <person name="Gates K."/>
            <person name="Steiner S."/>
            <person name="Mohr C."/>
            <person name="Pohlmann R."/>
            <person name="Luedi P."/>
            <person name="Choi S."/>
            <person name="Wing R.A."/>
            <person name="Flavier A."/>
            <person name="Gaffney T.D."/>
            <person name="Philippsen P."/>
        </authorList>
    </citation>
    <scope>NUCLEOTIDE SEQUENCE [LARGE SCALE GENOMIC DNA]</scope>
    <source>
        <strain evidence="11">ATCC 10895 / CBS 109.51 / FGSC 9923 / NRRL Y-1056</strain>
    </source>
</reference>
<dbReference type="CDD" id="cd00067">
    <property type="entry name" value="GAL4"/>
    <property type="match status" value="1"/>
</dbReference>
<dbReference type="KEGG" id="ago:AGOS_AGR280C"/>
<evidence type="ECO:0000313" key="11">
    <source>
        <dbReference type="Proteomes" id="UP000000591"/>
    </source>
</evidence>
<keyword evidence="7" id="KW-0539">Nucleus</keyword>
<evidence type="ECO:0000313" key="10">
    <source>
        <dbReference type="EMBL" id="AAS54770.2"/>
    </source>
</evidence>
<feature type="compositionally biased region" description="Polar residues" evidence="8">
    <location>
        <begin position="817"/>
        <end position="835"/>
    </location>
</feature>
<keyword evidence="2" id="KW-0479">Metal-binding</keyword>
<evidence type="ECO:0000259" key="9">
    <source>
        <dbReference type="PROSITE" id="PS50048"/>
    </source>
</evidence>
<feature type="domain" description="Zn(2)-C6 fungal-type" evidence="9">
    <location>
        <begin position="40"/>
        <end position="70"/>
    </location>
</feature>
<feature type="compositionally biased region" description="Polar residues" evidence="8">
    <location>
        <begin position="1039"/>
        <end position="1051"/>
    </location>
</feature>
<feature type="compositionally biased region" description="Gly residues" evidence="8">
    <location>
        <begin position="104"/>
        <end position="116"/>
    </location>
</feature>